<dbReference type="EMBL" id="AIMC01000010">
    <property type="protein sequence ID" value="EJF76979.1"/>
    <property type="molecule type" value="Genomic_DNA"/>
</dbReference>
<feature type="transmembrane region" description="Helical" evidence="1">
    <location>
        <begin position="75"/>
        <end position="108"/>
    </location>
</feature>
<accession>J0Q322</accession>
<keyword evidence="1" id="KW-1133">Transmembrane helix</keyword>
<feature type="transmembrane region" description="Helical" evidence="1">
    <location>
        <begin position="39"/>
        <end position="63"/>
    </location>
</feature>
<keyword evidence="1" id="KW-0472">Membrane</keyword>
<gene>
    <name evidence="2" type="ORF">ME7_00729</name>
</gene>
<reference evidence="2 3" key="1">
    <citation type="submission" date="2012-03" db="EMBL/GenBank/DDBJ databases">
        <title>The Genome Sequence of Bartonella birtlesii LL-WM9.</title>
        <authorList>
            <consortium name="The Broad Institute Genome Sequencing Platform"/>
            <consortium name="The Broad Institute Genome Sequencing Center for Infectious Disease"/>
            <person name="Feldgarden M."/>
            <person name="Kirby J."/>
            <person name="Kosoy M."/>
            <person name="Birtles R."/>
            <person name="Probert W.S."/>
            <person name="Chiaraviglio L."/>
            <person name="Young S.K."/>
            <person name="Zeng Q."/>
            <person name="Gargeya S."/>
            <person name="Fitzgerald M."/>
            <person name="Haas B."/>
            <person name="Abouelleil A."/>
            <person name="Alvarado L."/>
            <person name="Arachchi H.M."/>
            <person name="Berlin A."/>
            <person name="Chapman S.B."/>
            <person name="Gearin G."/>
            <person name="Goldberg J."/>
            <person name="Griggs A."/>
            <person name="Gujja S."/>
            <person name="Hansen M."/>
            <person name="Heiman D."/>
            <person name="Howarth C."/>
            <person name="Larimer J."/>
            <person name="Lui A."/>
            <person name="MacDonald P.J.P."/>
            <person name="McCowen C."/>
            <person name="Montmayeur A."/>
            <person name="Murphy C."/>
            <person name="Neiman D."/>
            <person name="Pearson M."/>
            <person name="Priest M."/>
            <person name="Roberts A."/>
            <person name="Saif S."/>
            <person name="Shea T."/>
            <person name="Sisk P."/>
            <person name="Stolte C."/>
            <person name="Sykes S."/>
            <person name="Wortman J."/>
            <person name="Nusbaum C."/>
            <person name="Birren B."/>
        </authorList>
    </citation>
    <scope>NUCLEOTIDE SEQUENCE [LARGE SCALE GENOMIC DNA]</scope>
    <source>
        <strain evidence="2 3">LL-WM9</strain>
    </source>
</reference>
<sequence>MFKMKEKNVIDFKTCSDIASNNCERTFLKKVFHSIKESAFIGSLNGSISGAITAILATYGYIALPGFGPIVTMGISIAFSIGIIVGAMIGSITGIFIGTFCVFIGNLYTSR</sequence>
<name>J0Q322_9HYPH</name>
<evidence type="ECO:0000313" key="2">
    <source>
        <dbReference type="EMBL" id="EJF76979.1"/>
    </source>
</evidence>
<dbReference type="Proteomes" id="UP000008748">
    <property type="component" value="Unassembled WGS sequence"/>
</dbReference>
<comment type="caution">
    <text evidence="2">The sequence shown here is derived from an EMBL/GenBank/DDBJ whole genome shotgun (WGS) entry which is preliminary data.</text>
</comment>
<dbReference type="HOGENOM" id="CLU_179807_0_0_5"/>
<keyword evidence="1" id="KW-0812">Transmembrane</keyword>
<organism evidence="2 3">
    <name type="scientific">Bartonella birtlesii LL-WM9</name>
    <dbReference type="NCBI Taxonomy" id="1094552"/>
    <lineage>
        <taxon>Bacteria</taxon>
        <taxon>Pseudomonadati</taxon>
        <taxon>Pseudomonadota</taxon>
        <taxon>Alphaproteobacteria</taxon>
        <taxon>Hyphomicrobiales</taxon>
        <taxon>Bartonellaceae</taxon>
        <taxon>Bartonella</taxon>
    </lineage>
</organism>
<proteinExistence type="predicted"/>
<dbReference type="PATRIC" id="fig|1094552.3.peg.769"/>
<evidence type="ECO:0000256" key="1">
    <source>
        <dbReference type="SAM" id="Phobius"/>
    </source>
</evidence>
<dbReference type="AlphaFoldDB" id="J0Q322"/>
<keyword evidence="3" id="KW-1185">Reference proteome</keyword>
<protein>
    <submittedName>
        <fullName evidence="2">Uncharacterized protein</fullName>
    </submittedName>
</protein>
<evidence type="ECO:0000313" key="3">
    <source>
        <dbReference type="Proteomes" id="UP000008748"/>
    </source>
</evidence>